<feature type="binding site" evidence="9">
    <location>
        <position position="94"/>
    </location>
    <ligand>
        <name>Mg(2+)</name>
        <dbReference type="ChEBI" id="CHEBI:18420"/>
        <label>1</label>
        <note>catalytic</note>
    </ligand>
</feature>
<feature type="binding site" evidence="9">
    <location>
        <position position="97"/>
    </location>
    <ligand>
        <name>Mg(2+)</name>
        <dbReference type="ChEBI" id="CHEBI:18420"/>
        <label>1</label>
        <note>catalytic</note>
    </ligand>
</feature>
<evidence type="ECO:0000256" key="6">
    <source>
        <dbReference type="ARBA" id="ARBA00022723"/>
    </source>
</evidence>
<dbReference type="PROSITE" id="PS00629">
    <property type="entry name" value="IMP_1"/>
    <property type="match status" value="1"/>
</dbReference>
<dbReference type="SUPFAM" id="SSF56655">
    <property type="entry name" value="Carbohydrate phosphatase"/>
    <property type="match status" value="1"/>
</dbReference>
<dbReference type="GO" id="GO:0008934">
    <property type="term" value="F:inositol monophosphate 1-phosphatase activity"/>
    <property type="evidence" value="ECO:0007669"/>
    <property type="project" value="InterPro"/>
</dbReference>
<dbReference type="GO" id="GO:0046872">
    <property type="term" value="F:metal ion binding"/>
    <property type="evidence" value="ECO:0007669"/>
    <property type="project" value="UniProtKB-KW"/>
</dbReference>
<keyword evidence="11" id="KW-1185">Reference proteome</keyword>
<dbReference type="VEuPathDB" id="VectorBase:AMIN005018"/>
<evidence type="ECO:0000256" key="5">
    <source>
        <dbReference type="ARBA" id="ARBA00013106"/>
    </source>
</evidence>
<evidence type="ECO:0000256" key="9">
    <source>
        <dbReference type="PIRSR" id="PIRSR600760-2"/>
    </source>
</evidence>
<dbReference type="InterPro" id="IPR020550">
    <property type="entry name" value="Inositol_monophosphatase_CS"/>
</dbReference>
<dbReference type="PROSITE" id="PS00630">
    <property type="entry name" value="IMP_2"/>
    <property type="match status" value="1"/>
</dbReference>
<keyword evidence="6 9" id="KW-0479">Metal-binding</keyword>
<comment type="catalytic activity">
    <reaction evidence="1">
        <text>a myo-inositol phosphate + H2O = myo-inositol + phosphate</text>
        <dbReference type="Rhea" id="RHEA:24056"/>
        <dbReference type="ChEBI" id="CHEBI:15377"/>
        <dbReference type="ChEBI" id="CHEBI:17268"/>
        <dbReference type="ChEBI" id="CHEBI:43474"/>
        <dbReference type="ChEBI" id="CHEBI:84139"/>
        <dbReference type="EC" id="3.1.3.25"/>
    </reaction>
</comment>
<dbReference type="Gene3D" id="3.40.190.80">
    <property type="match status" value="1"/>
</dbReference>
<reference evidence="10" key="2">
    <citation type="submission" date="2020-05" db="UniProtKB">
        <authorList>
            <consortium name="EnsemblMetazoa"/>
        </authorList>
    </citation>
    <scope>IDENTIFICATION</scope>
    <source>
        <strain evidence="10">MINIMUS1</strain>
    </source>
</reference>
<feature type="binding site" evidence="9">
    <location>
        <position position="73"/>
    </location>
    <ligand>
        <name>Mg(2+)</name>
        <dbReference type="ChEBI" id="CHEBI:18420"/>
        <label>1</label>
        <note>catalytic</note>
    </ligand>
</feature>
<dbReference type="GO" id="GO:0007165">
    <property type="term" value="P:signal transduction"/>
    <property type="evidence" value="ECO:0007669"/>
    <property type="project" value="TreeGrafter"/>
</dbReference>
<keyword evidence="7" id="KW-0378">Hydrolase</keyword>
<dbReference type="STRING" id="112268.A0A182W3V7"/>
<dbReference type="InterPro" id="IPR020583">
    <property type="entry name" value="Inositol_monoP_metal-BS"/>
</dbReference>
<dbReference type="InterPro" id="IPR033942">
    <property type="entry name" value="IMPase"/>
</dbReference>
<dbReference type="GO" id="GO:0046854">
    <property type="term" value="P:phosphatidylinositol phosphate biosynthetic process"/>
    <property type="evidence" value="ECO:0007669"/>
    <property type="project" value="InterPro"/>
</dbReference>
<comment type="cofactor">
    <cofactor evidence="2 9">
        <name>Mg(2+)</name>
        <dbReference type="ChEBI" id="CHEBI:18420"/>
    </cofactor>
</comment>
<feature type="binding site" evidence="9">
    <location>
        <position position="223"/>
    </location>
    <ligand>
        <name>Mg(2+)</name>
        <dbReference type="ChEBI" id="CHEBI:18420"/>
        <label>1</label>
        <note>catalytic</note>
    </ligand>
</feature>
<dbReference type="PRINTS" id="PR00377">
    <property type="entry name" value="IMPHPHTASES"/>
</dbReference>
<evidence type="ECO:0000313" key="10">
    <source>
        <dbReference type="EnsemblMetazoa" id="AMIN005018-PA"/>
    </source>
</evidence>
<proteinExistence type="inferred from homology"/>
<evidence type="ECO:0000256" key="7">
    <source>
        <dbReference type="ARBA" id="ARBA00022801"/>
    </source>
</evidence>
<comment type="pathway">
    <text evidence="3">Polyol metabolism; myo-inositol biosynthesis; myo-inositol from D-glucose 6-phosphate: step 2/2.</text>
</comment>
<dbReference type="UniPathway" id="UPA00823">
    <property type="reaction ID" value="UER00788"/>
</dbReference>
<evidence type="ECO:0000256" key="8">
    <source>
        <dbReference type="ARBA" id="ARBA00022842"/>
    </source>
</evidence>
<dbReference type="PANTHER" id="PTHR20854">
    <property type="entry name" value="INOSITOL MONOPHOSPHATASE"/>
    <property type="match status" value="1"/>
</dbReference>
<dbReference type="InterPro" id="IPR000760">
    <property type="entry name" value="Inositol_monophosphatase-like"/>
</dbReference>
<name>A0A182W3V7_9DIPT</name>
<evidence type="ECO:0000256" key="1">
    <source>
        <dbReference type="ARBA" id="ARBA00001033"/>
    </source>
</evidence>
<dbReference type="EnsemblMetazoa" id="AMIN005018-RA">
    <property type="protein sequence ID" value="AMIN005018-PA"/>
    <property type="gene ID" value="AMIN005018"/>
</dbReference>
<evidence type="ECO:0000313" key="11">
    <source>
        <dbReference type="Proteomes" id="UP000075920"/>
    </source>
</evidence>
<dbReference type="InterPro" id="IPR020552">
    <property type="entry name" value="Inositol_monoPase_Li-sen"/>
</dbReference>
<sequence>MCDQKEIKAAFDVAVELVKQCSEIVSEGFRSASKRVEVKGKHWDLVTEYDQRVESILIAGLRQNFPHHKFCAEESSFATGDKLTLGPEPTWIIDPIDGTVNFVRGVPFTCISVALAINGEIHIGIIANATTNELYTAIRGQGSFLNGSRINTRATKELKEALVGHEFSIGSYEPIRAALFERGQRFITECVGLRAFGSAALTLAYIASGQIDVYSIQFLKPWDIAAGSLIIQEAGGTVISITGGKYDIMKPDIIAASSEPLAHRVLQIIREVDEDLQQAMSSGKNICLLYIPYLEALNALDILPEPFLVARVDLVPDDQPYRDVVEPSAPLPDVGDVVAYVEVPLEACDGAVLQDRVQEYLVGLEEVHSYVMGAEMAVVHEDWVVAFRAAVAVLASTCVVLVEVLAAGVHDDQGLAYVTVPDFDQDGVEAVLAGKDCGVKVMVQGFGMVLAAEALGYFAVSG</sequence>
<dbReference type="Proteomes" id="UP000075920">
    <property type="component" value="Unassembled WGS sequence"/>
</dbReference>
<reference evidence="11" key="1">
    <citation type="submission" date="2013-03" db="EMBL/GenBank/DDBJ databases">
        <title>The Genome Sequence of Anopheles minimus MINIMUS1.</title>
        <authorList>
            <consortium name="The Broad Institute Genomics Platform"/>
            <person name="Neafsey D.E."/>
            <person name="Walton C."/>
            <person name="Walker B."/>
            <person name="Young S.K."/>
            <person name="Zeng Q."/>
            <person name="Gargeya S."/>
            <person name="Fitzgerald M."/>
            <person name="Haas B."/>
            <person name="Abouelleil A."/>
            <person name="Allen A.W."/>
            <person name="Alvarado L."/>
            <person name="Arachchi H.M."/>
            <person name="Berlin A.M."/>
            <person name="Chapman S.B."/>
            <person name="Gainer-Dewar J."/>
            <person name="Goldberg J."/>
            <person name="Griggs A."/>
            <person name="Gujja S."/>
            <person name="Hansen M."/>
            <person name="Howarth C."/>
            <person name="Imamovic A."/>
            <person name="Ireland A."/>
            <person name="Larimer J."/>
            <person name="McCowan C."/>
            <person name="Murphy C."/>
            <person name="Pearson M."/>
            <person name="Poon T.W."/>
            <person name="Priest M."/>
            <person name="Roberts A."/>
            <person name="Saif S."/>
            <person name="Shea T."/>
            <person name="Sisk P."/>
            <person name="Sykes S."/>
            <person name="Wortman J."/>
            <person name="Nusbaum C."/>
            <person name="Birren B."/>
        </authorList>
    </citation>
    <scope>NUCLEOTIDE SEQUENCE [LARGE SCALE GENOMIC DNA]</scope>
    <source>
        <strain evidence="11">MINIMUS1</strain>
    </source>
</reference>
<comment type="similarity">
    <text evidence="4">Belongs to the inositol monophosphatase superfamily.</text>
</comment>
<keyword evidence="8 9" id="KW-0460">Magnesium</keyword>
<dbReference type="GO" id="GO:0006021">
    <property type="term" value="P:inositol biosynthetic process"/>
    <property type="evidence" value="ECO:0007669"/>
    <property type="project" value="UniProtKB-UniPathway"/>
</dbReference>
<evidence type="ECO:0000256" key="4">
    <source>
        <dbReference type="ARBA" id="ARBA00009759"/>
    </source>
</evidence>
<protein>
    <recommendedName>
        <fullName evidence="5">inositol-phosphate phosphatase</fullName>
        <ecNumber evidence="5">3.1.3.25</ecNumber>
    </recommendedName>
</protein>
<dbReference type="AlphaFoldDB" id="A0A182W3V7"/>
<dbReference type="PANTHER" id="PTHR20854:SF25">
    <property type="entry name" value="INOSITOL-1-MONOPHOSPHATASE"/>
    <property type="match status" value="1"/>
</dbReference>
<dbReference type="Gene3D" id="3.30.540.10">
    <property type="entry name" value="Fructose-1,6-Bisphosphatase, subunit A, domain 1"/>
    <property type="match status" value="1"/>
</dbReference>
<dbReference type="PRINTS" id="PR00378">
    <property type="entry name" value="LIIMPHPHTASE"/>
</dbReference>
<organism evidence="10 11">
    <name type="scientific">Anopheles minimus</name>
    <dbReference type="NCBI Taxonomy" id="112268"/>
    <lineage>
        <taxon>Eukaryota</taxon>
        <taxon>Metazoa</taxon>
        <taxon>Ecdysozoa</taxon>
        <taxon>Arthropoda</taxon>
        <taxon>Hexapoda</taxon>
        <taxon>Insecta</taxon>
        <taxon>Pterygota</taxon>
        <taxon>Neoptera</taxon>
        <taxon>Endopterygota</taxon>
        <taxon>Diptera</taxon>
        <taxon>Nematocera</taxon>
        <taxon>Culicoidea</taxon>
        <taxon>Culicidae</taxon>
        <taxon>Anophelinae</taxon>
        <taxon>Anopheles</taxon>
    </lineage>
</organism>
<accession>A0A182W3V7</accession>
<evidence type="ECO:0000256" key="3">
    <source>
        <dbReference type="ARBA" id="ARBA00005152"/>
    </source>
</evidence>
<dbReference type="EC" id="3.1.3.25" evidence="5"/>
<dbReference type="FunFam" id="3.30.540.10:FF:000013">
    <property type="entry name" value="Inositol-1-monophosphatase"/>
    <property type="match status" value="1"/>
</dbReference>
<dbReference type="Pfam" id="PF00459">
    <property type="entry name" value="Inositol_P"/>
    <property type="match status" value="1"/>
</dbReference>
<evidence type="ECO:0000256" key="2">
    <source>
        <dbReference type="ARBA" id="ARBA00001946"/>
    </source>
</evidence>
<dbReference type="CDD" id="cd01639">
    <property type="entry name" value="IMPase"/>
    <property type="match status" value="1"/>
</dbReference>
<feature type="binding site" evidence="9">
    <location>
        <position position="96"/>
    </location>
    <ligand>
        <name>Mg(2+)</name>
        <dbReference type="ChEBI" id="CHEBI:18420"/>
        <label>1</label>
        <note>catalytic</note>
    </ligand>
</feature>